<proteinExistence type="predicted"/>
<feature type="region of interest" description="Disordered" evidence="1">
    <location>
        <begin position="1"/>
        <end position="28"/>
    </location>
</feature>
<organism evidence="2 3">
    <name type="scientific">Trifolium medium</name>
    <dbReference type="NCBI Taxonomy" id="97028"/>
    <lineage>
        <taxon>Eukaryota</taxon>
        <taxon>Viridiplantae</taxon>
        <taxon>Streptophyta</taxon>
        <taxon>Embryophyta</taxon>
        <taxon>Tracheophyta</taxon>
        <taxon>Spermatophyta</taxon>
        <taxon>Magnoliopsida</taxon>
        <taxon>eudicotyledons</taxon>
        <taxon>Gunneridae</taxon>
        <taxon>Pentapetalae</taxon>
        <taxon>rosids</taxon>
        <taxon>fabids</taxon>
        <taxon>Fabales</taxon>
        <taxon>Fabaceae</taxon>
        <taxon>Papilionoideae</taxon>
        <taxon>50 kb inversion clade</taxon>
        <taxon>NPAAA clade</taxon>
        <taxon>Hologalegina</taxon>
        <taxon>IRL clade</taxon>
        <taxon>Trifolieae</taxon>
        <taxon>Trifolium</taxon>
    </lineage>
</organism>
<accession>A0A392TXR0</accession>
<feature type="non-terminal residue" evidence="2">
    <location>
        <position position="28"/>
    </location>
</feature>
<protein>
    <submittedName>
        <fullName evidence="2">Uncharacterized protein</fullName>
    </submittedName>
</protein>
<keyword evidence="3" id="KW-1185">Reference proteome</keyword>
<comment type="caution">
    <text evidence="2">The sequence shown here is derived from an EMBL/GenBank/DDBJ whole genome shotgun (WGS) entry which is preliminary data.</text>
</comment>
<dbReference type="AlphaFoldDB" id="A0A392TXR0"/>
<dbReference type="EMBL" id="LXQA010672353">
    <property type="protein sequence ID" value="MCI65257.1"/>
    <property type="molecule type" value="Genomic_DNA"/>
</dbReference>
<feature type="compositionally biased region" description="Basic and acidic residues" evidence="1">
    <location>
        <begin position="12"/>
        <end position="22"/>
    </location>
</feature>
<dbReference type="Proteomes" id="UP000265520">
    <property type="component" value="Unassembled WGS sequence"/>
</dbReference>
<evidence type="ECO:0000313" key="3">
    <source>
        <dbReference type="Proteomes" id="UP000265520"/>
    </source>
</evidence>
<reference evidence="2 3" key="1">
    <citation type="journal article" date="2018" name="Front. Plant Sci.">
        <title>Red Clover (Trifolium pratense) and Zigzag Clover (T. medium) - A Picture of Genomic Similarities and Differences.</title>
        <authorList>
            <person name="Dluhosova J."/>
            <person name="Istvanek J."/>
            <person name="Nedelnik J."/>
            <person name="Repkova J."/>
        </authorList>
    </citation>
    <scope>NUCLEOTIDE SEQUENCE [LARGE SCALE GENOMIC DNA]</scope>
    <source>
        <strain evidence="3">cv. 10/8</strain>
        <tissue evidence="2">Leaf</tissue>
    </source>
</reference>
<sequence>MGDTAAASVAVGRDDGKERETKVGGGGA</sequence>
<evidence type="ECO:0000256" key="1">
    <source>
        <dbReference type="SAM" id="MobiDB-lite"/>
    </source>
</evidence>
<evidence type="ECO:0000313" key="2">
    <source>
        <dbReference type="EMBL" id="MCI65257.1"/>
    </source>
</evidence>
<name>A0A392TXR0_9FABA</name>